<keyword evidence="2" id="KW-0808">Transferase</keyword>
<dbReference type="GO" id="GO:0008168">
    <property type="term" value="F:methyltransferase activity"/>
    <property type="evidence" value="ECO:0007669"/>
    <property type="project" value="UniProtKB-KW"/>
</dbReference>
<reference evidence="3 4" key="1">
    <citation type="submission" date="2024-03" db="EMBL/GenBank/DDBJ databases">
        <title>High-quality draft genome sequence of Oceanobacter sp. wDCs-4.</title>
        <authorList>
            <person name="Dong C."/>
        </authorList>
    </citation>
    <scope>NUCLEOTIDE SEQUENCE [LARGE SCALE GENOMIC DNA]</scope>
    <source>
        <strain evidence="4">wDCs-4</strain>
    </source>
</reference>
<dbReference type="Proteomes" id="UP001620597">
    <property type="component" value="Unassembled WGS sequence"/>
</dbReference>
<gene>
    <name evidence="3" type="ORF">WG929_07350</name>
</gene>
<dbReference type="PANTHER" id="PTHR43648">
    <property type="entry name" value="ELECTRON TRANSFER FLAVOPROTEIN BETA SUBUNIT LYSINE METHYLTRANSFERASE"/>
    <property type="match status" value="1"/>
</dbReference>
<evidence type="ECO:0000256" key="1">
    <source>
        <dbReference type="ARBA" id="ARBA00022603"/>
    </source>
</evidence>
<evidence type="ECO:0000256" key="2">
    <source>
        <dbReference type="ARBA" id="ARBA00022679"/>
    </source>
</evidence>
<name>A0ABW8NH26_9GAMM</name>
<protein>
    <submittedName>
        <fullName evidence="3">50S ribosomal protein L11 methyltransferase</fullName>
    </submittedName>
</protein>
<dbReference type="GO" id="GO:0005840">
    <property type="term" value="C:ribosome"/>
    <property type="evidence" value="ECO:0007669"/>
    <property type="project" value="UniProtKB-KW"/>
</dbReference>
<dbReference type="InterPro" id="IPR029063">
    <property type="entry name" value="SAM-dependent_MTases_sf"/>
</dbReference>
<dbReference type="InterPro" id="IPR050078">
    <property type="entry name" value="Ribosomal_L11_MeTrfase_PrmA"/>
</dbReference>
<dbReference type="RefSeq" id="WP_416205527.1">
    <property type="nucleotide sequence ID" value="NZ_JBBKTX010000007.1"/>
</dbReference>
<dbReference type="Gene3D" id="3.40.50.150">
    <property type="entry name" value="Vaccinia Virus protein VP39"/>
    <property type="match status" value="1"/>
</dbReference>
<proteinExistence type="predicted"/>
<dbReference type="CDD" id="cd02440">
    <property type="entry name" value="AdoMet_MTases"/>
    <property type="match status" value="1"/>
</dbReference>
<comment type="caution">
    <text evidence="3">The sequence shown here is derived from an EMBL/GenBank/DDBJ whole genome shotgun (WGS) entry which is preliminary data.</text>
</comment>
<dbReference type="GO" id="GO:0032259">
    <property type="term" value="P:methylation"/>
    <property type="evidence" value="ECO:0007669"/>
    <property type="project" value="UniProtKB-KW"/>
</dbReference>
<dbReference type="Pfam" id="PF06325">
    <property type="entry name" value="PrmA"/>
    <property type="match status" value="1"/>
</dbReference>
<organism evidence="3 4">
    <name type="scientific">Oceanobacter antarcticus</name>
    <dbReference type="NCBI Taxonomy" id="3133425"/>
    <lineage>
        <taxon>Bacteria</taxon>
        <taxon>Pseudomonadati</taxon>
        <taxon>Pseudomonadota</taxon>
        <taxon>Gammaproteobacteria</taxon>
        <taxon>Oceanospirillales</taxon>
        <taxon>Oceanospirillaceae</taxon>
        <taxon>Oceanobacter</taxon>
    </lineage>
</organism>
<dbReference type="PANTHER" id="PTHR43648:SF1">
    <property type="entry name" value="ELECTRON TRANSFER FLAVOPROTEIN BETA SUBUNIT LYSINE METHYLTRANSFERASE"/>
    <property type="match status" value="1"/>
</dbReference>
<keyword evidence="3" id="KW-0687">Ribonucleoprotein</keyword>
<keyword evidence="3" id="KW-0689">Ribosomal protein</keyword>
<dbReference type="EMBL" id="JBBKTX010000007">
    <property type="protein sequence ID" value="MFK4752220.1"/>
    <property type="molecule type" value="Genomic_DNA"/>
</dbReference>
<dbReference type="SUPFAM" id="SSF53335">
    <property type="entry name" value="S-adenosyl-L-methionine-dependent methyltransferases"/>
    <property type="match status" value="1"/>
</dbReference>
<keyword evidence="1 3" id="KW-0489">Methyltransferase</keyword>
<keyword evidence="4" id="KW-1185">Reference proteome</keyword>
<evidence type="ECO:0000313" key="4">
    <source>
        <dbReference type="Proteomes" id="UP001620597"/>
    </source>
</evidence>
<accession>A0ABW8NH26</accession>
<sequence>MNPLHPQPPEALLAGLQQHAVWADAGLALVPLEHDIRLWLLAVNEQRLFDATEIAALWRYMPYWAFAWAGGRAMSSFLVQQPYRVAGKRVLDIGCGGGIAALQAARQGASMVGVCDIDPLATLAAQHNASLNGVVVEVVRAGDWGDFDVFLAGDLLYDPASHPLLAELQANISAGLTAEPAAALRHFFPSSAAAAQDSGLFATLPAIGDFDQQVLIEIHAMPHSP</sequence>
<evidence type="ECO:0000313" key="3">
    <source>
        <dbReference type="EMBL" id="MFK4752220.1"/>
    </source>
</evidence>